<dbReference type="PROSITE" id="PS00086">
    <property type="entry name" value="CYTOCHROME_P450"/>
    <property type="match status" value="1"/>
</dbReference>
<dbReference type="InterPro" id="IPR002401">
    <property type="entry name" value="Cyt_P450_E_grp-I"/>
</dbReference>
<keyword evidence="5 7" id="KW-0408">Iron</keyword>
<keyword evidence="3 7" id="KW-0479">Metal-binding</keyword>
<name>A0ABT6C8L8_9MICO</name>
<dbReference type="InterPro" id="IPR050196">
    <property type="entry name" value="Cytochrome_P450_Monoox"/>
</dbReference>
<keyword evidence="2 7" id="KW-0349">Heme</keyword>
<organism evidence="9 10">
    <name type="scientific">Luteipulveratus flavus</name>
    <dbReference type="NCBI Taxonomy" id="3031728"/>
    <lineage>
        <taxon>Bacteria</taxon>
        <taxon>Bacillati</taxon>
        <taxon>Actinomycetota</taxon>
        <taxon>Actinomycetes</taxon>
        <taxon>Micrococcales</taxon>
        <taxon>Dermacoccaceae</taxon>
        <taxon>Luteipulveratus</taxon>
    </lineage>
</organism>
<dbReference type="InterPro" id="IPR017972">
    <property type="entry name" value="Cyt_P450_CS"/>
</dbReference>
<evidence type="ECO:0000256" key="2">
    <source>
        <dbReference type="ARBA" id="ARBA00022617"/>
    </source>
</evidence>
<keyword evidence="6 7" id="KW-0503">Monooxygenase</keyword>
<dbReference type="RefSeq" id="WP_277192550.1">
    <property type="nucleotide sequence ID" value="NZ_JAROAV010000033.1"/>
</dbReference>
<dbReference type="PRINTS" id="PR00463">
    <property type="entry name" value="EP450I"/>
</dbReference>
<dbReference type="SUPFAM" id="SSF48264">
    <property type="entry name" value="Cytochrome P450"/>
    <property type="match status" value="1"/>
</dbReference>
<dbReference type="InterPro" id="IPR001128">
    <property type="entry name" value="Cyt_P450"/>
</dbReference>
<sequence>MSSNWPHLDLPHPPGRRPVIGDLLTVRPPRPLQNLLLAGEGLGPIFEIRLARQKMVFVQDTALARELCDESRFEKKLPPGLVALRESAGDGLFTAYSDEPSWSLAHDLLRPAFTKEAMRRYHDVMNAVCDELITYWDAQDGPVDVSPALTKMTLETIGRTSFSTTFDSFASAHEHPFVTAMVQSLRRGQRRGALAALPGGSLLLRRGAKAFEQHRAYVATTLDGIVRSRIADADSSTSDLLGLMLHSAHEQSGERLDPVNIRFQINTFLVAGHETTSGALSFALHFMTRDPAVLARAQAEVDAVLGSDPTAVPAYEQVAKLRYVRRCLDEALRLWPTAPAFTRGPRTSTVLGGRYPMRSDDWATVLIPAVHRDPQVWGEAAETYDPDHFLPARVRARPAHTYFPFGVGERACIGRQFALHEAVFVLARLLHRYDMTPDPDYELEVSERLTLMPVAFRLGLSRRTPGGGEASPAVEPEPEVAEAGRAGCPVAHSA</sequence>
<gene>
    <name evidence="9" type="ORF">P4R38_13315</name>
</gene>
<evidence type="ECO:0000256" key="8">
    <source>
        <dbReference type="SAM" id="MobiDB-lite"/>
    </source>
</evidence>
<feature type="region of interest" description="Disordered" evidence="8">
    <location>
        <begin position="463"/>
        <end position="494"/>
    </location>
</feature>
<evidence type="ECO:0000313" key="9">
    <source>
        <dbReference type="EMBL" id="MDF8265230.1"/>
    </source>
</evidence>
<comment type="similarity">
    <text evidence="1 7">Belongs to the cytochrome P450 family.</text>
</comment>
<dbReference type="PRINTS" id="PR00385">
    <property type="entry name" value="P450"/>
</dbReference>
<evidence type="ECO:0000256" key="4">
    <source>
        <dbReference type="ARBA" id="ARBA00023002"/>
    </source>
</evidence>
<dbReference type="PANTHER" id="PTHR24291">
    <property type="entry name" value="CYTOCHROME P450 FAMILY 4"/>
    <property type="match status" value="1"/>
</dbReference>
<dbReference type="InterPro" id="IPR036396">
    <property type="entry name" value="Cyt_P450_sf"/>
</dbReference>
<evidence type="ECO:0000313" key="10">
    <source>
        <dbReference type="Proteomes" id="UP001528912"/>
    </source>
</evidence>
<dbReference type="Proteomes" id="UP001528912">
    <property type="component" value="Unassembled WGS sequence"/>
</dbReference>
<comment type="caution">
    <text evidence="9">The sequence shown here is derived from an EMBL/GenBank/DDBJ whole genome shotgun (WGS) entry which is preliminary data.</text>
</comment>
<evidence type="ECO:0000256" key="7">
    <source>
        <dbReference type="RuleBase" id="RU000461"/>
    </source>
</evidence>
<evidence type="ECO:0000256" key="5">
    <source>
        <dbReference type="ARBA" id="ARBA00023004"/>
    </source>
</evidence>
<proteinExistence type="inferred from homology"/>
<reference evidence="9 10" key="1">
    <citation type="submission" date="2023-03" db="EMBL/GenBank/DDBJ databases">
        <title>YIM 133296 draft genome.</title>
        <authorList>
            <person name="Xiong L."/>
        </authorList>
    </citation>
    <scope>NUCLEOTIDE SEQUENCE [LARGE SCALE GENOMIC DNA]</scope>
    <source>
        <strain evidence="9 10">YIM 133296</strain>
    </source>
</reference>
<dbReference type="CDD" id="cd11068">
    <property type="entry name" value="CYP120A1"/>
    <property type="match status" value="1"/>
</dbReference>
<dbReference type="Pfam" id="PF00067">
    <property type="entry name" value="p450"/>
    <property type="match status" value="1"/>
</dbReference>
<dbReference type="Gene3D" id="1.10.630.10">
    <property type="entry name" value="Cytochrome P450"/>
    <property type="match status" value="1"/>
</dbReference>
<evidence type="ECO:0000256" key="1">
    <source>
        <dbReference type="ARBA" id="ARBA00010617"/>
    </source>
</evidence>
<dbReference type="EMBL" id="JAROAV010000033">
    <property type="protein sequence ID" value="MDF8265230.1"/>
    <property type="molecule type" value="Genomic_DNA"/>
</dbReference>
<keyword evidence="4 7" id="KW-0560">Oxidoreductase</keyword>
<protein>
    <submittedName>
        <fullName evidence="9">Cytochrome P450</fullName>
    </submittedName>
</protein>
<accession>A0ABT6C8L8</accession>
<dbReference type="PANTHER" id="PTHR24291:SF50">
    <property type="entry name" value="BIFUNCTIONAL ALBAFLAVENONE MONOOXYGENASE_TERPENE SYNTHASE"/>
    <property type="match status" value="1"/>
</dbReference>
<evidence type="ECO:0000256" key="3">
    <source>
        <dbReference type="ARBA" id="ARBA00022723"/>
    </source>
</evidence>
<keyword evidence="10" id="KW-1185">Reference proteome</keyword>
<evidence type="ECO:0000256" key="6">
    <source>
        <dbReference type="ARBA" id="ARBA00023033"/>
    </source>
</evidence>